<proteinExistence type="predicted"/>
<reference evidence="2 3" key="1">
    <citation type="submission" date="2020-02" db="EMBL/GenBank/DDBJ databases">
        <authorList>
            <person name="Chen W.-M."/>
        </authorList>
    </citation>
    <scope>NUCLEOTIDE SEQUENCE [LARGE SCALE GENOMIC DNA]</scope>
    <source>
        <strain evidence="2 3">KMS-5</strain>
    </source>
</reference>
<dbReference type="EMBL" id="JAAIVJ010000009">
    <property type="protein sequence ID" value="NEY91445.1"/>
    <property type="molecule type" value="Genomic_DNA"/>
</dbReference>
<evidence type="ECO:0000313" key="3">
    <source>
        <dbReference type="Proteomes" id="UP000477782"/>
    </source>
</evidence>
<protein>
    <submittedName>
        <fullName evidence="2">VOC family protein</fullName>
    </submittedName>
</protein>
<dbReference type="AlphaFoldDB" id="A0A6M0QVJ3"/>
<evidence type="ECO:0000259" key="1">
    <source>
        <dbReference type="Pfam" id="PF13468"/>
    </source>
</evidence>
<evidence type="ECO:0000313" key="2">
    <source>
        <dbReference type="EMBL" id="NEY91445.1"/>
    </source>
</evidence>
<dbReference type="InterPro" id="IPR029068">
    <property type="entry name" value="Glyas_Bleomycin-R_OHBP_Dase"/>
</dbReference>
<accession>A0A6M0QVJ3</accession>
<dbReference type="Pfam" id="PF13468">
    <property type="entry name" value="Glyoxalase_3"/>
    <property type="match status" value="1"/>
</dbReference>
<feature type="domain" description="Glyoxalase-like" evidence="1">
    <location>
        <begin position="4"/>
        <end position="174"/>
    </location>
</feature>
<sequence length="204" mass="22059">MLTFDHIAISAETLGEGVEMVEAALGVAMAGGGEHPYMATHNRLLGLGDLYLEVIAANPAAPRPAFPRWFDLDNFSGRPRLTNWVARSESINADLTLAPPGTGIPLALQRGDYRWQMAVPADGKLPFDGCFPAVIQWQGSLHPARALPESGVRLTRLEIAHPGADALQAALAPLFRDPRVELLYGPVRALRATFQTPHGVRVLE</sequence>
<keyword evidence="3" id="KW-1185">Reference proteome</keyword>
<organism evidence="2 3">
    <name type="scientific">Tabrizicola oligotrophica</name>
    <dbReference type="NCBI Taxonomy" id="2710650"/>
    <lineage>
        <taxon>Bacteria</taxon>
        <taxon>Pseudomonadati</taxon>
        <taxon>Pseudomonadota</taxon>
        <taxon>Alphaproteobacteria</taxon>
        <taxon>Rhodobacterales</taxon>
        <taxon>Paracoccaceae</taxon>
        <taxon>Tabrizicola</taxon>
    </lineage>
</organism>
<name>A0A6M0QVJ3_9RHOB</name>
<dbReference type="Gene3D" id="3.10.180.10">
    <property type="entry name" value="2,3-Dihydroxybiphenyl 1,2-Dioxygenase, domain 1"/>
    <property type="match status" value="1"/>
</dbReference>
<gene>
    <name evidence="2" type="ORF">G4Z14_14160</name>
</gene>
<dbReference type="Proteomes" id="UP000477782">
    <property type="component" value="Unassembled WGS sequence"/>
</dbReference>
<dbReference type="InterPro" id="IPR025870">
    <property type="entry name" value="Glyoxalase-like_dom"/>
</dbReference>
<comment type="caution">
    <text evidence="2">The sequence shown here is derived from an EMBL/GenBank/DDBJ whole genome shotgun (WGS) entry which is preliminary data.</text>
</comment>
<dbReference type="RefSeq" id="WP_164626857.1">
    <property type="nucleotide sequence ID" value="NZ_JAAIVJ010000009.1"/>
</dbReference>